<protein>
    <submittedName>
        <fullName evidence="1">Uncharacterized protein</fullName>
    </submittedName>
</protein>
<organism evidence="1">
    <name type="scientific">marine sediment metagenome</name>
    <dbReference type="NCBI Taxonomy" id="412755"/>
    <lineage>
        <taxon>unclassified sequences</taxon>
        <taxon>metagenomes</taxon>
        <taxon>ecological metagenomes</taxon>
    </lineage>
</organism>
<sequence>MQKLDERNTCTPRDASLVSGNCDLQLNREETLSVAGLKTSSNNPEVNLLQHAGGLTAAVYVISVDGKPLM</sequence>
<gene>
    <name evidence="1" type="ORF">LCGC14_3096150</name>
</gene>
<feature type="non-terminal residue" evidence="1">
    <location>
        <position position="70"/>
    </location>
</feature>
<reference evidence="1" key="1">
    <citation type="journal article" date="2015" name="Nature">
        <title>Complex archaea that bridge the gap between prokaryotes and eukaryotes.</title>
        <authorList>
            <person name="Spang A."/>
            <person name="Saw J.H."/>
            <person name="Jorgensen S.L."/>
            <person name="Zaremba-Niedzwiedzka K."/>
            <person name="Martijn J."/>
            <person name="Lind A.E."/>
            <person name="van Eijk R."/>
            <person name="Schleper C."/>
            <person name="Guy L."/>
            <person name="Ettema T.J."/>
        </authorList>
    </citation>
    <scope>NUCLEOTIDE SEQUENCE</scope>
</reference>
<proteinExistence type="predicted"/>
<comment type="caution">
    <text evidence="1">The sequence shown here is derived from an EMBL/GenBank/DDBJ whole genome shotgun (WGS) entry which is preliminary data.</text>
</comment>
<name>A0A0F8WXX2_9ZZZZ</name>
<dbReference type="EMBL" id="LAZR01066578">
    <property type="protein sequence ID" value="KKK53300.1"/>
    <property type="molecule type" value="Genomic_DNA"/>
</dbReference>
<dbReference type="AlphaFoldDB" id="A0A0F8WXX2"/>
<evidence type="ECO:0000313" key="1">
    <source>
        <dbReference type="EMBL" id="KKK53300.1"/>
    </source>
</evidence>
<accession>A0A0F8WXX2</accession>